<name>A0AAV9UEC4_9PEZI</name>
<organism evidence="1 2">
    <name type="scientific">Orbilia blumenaviensis</name>
    <dbReference type="NCBI Taxonomy" id="1796055"/>
    <lineage>
        <taxon>Eukaryota</taxon>
        <taxon>Fungi</taxon>
        <taxon>Dikarya</taxon>
        <taxon>Ascomycota</taxon>
        <taxon>Pezizomycotina</taxon>
        <taxon>Orbiliomycetes</taxon>
        <taxon>Orbiliales</taxon>
        <taxon>Orbiliaceae</taxon>
        <taxon>Orbilia</taxon>
    </lineage>
</organism>
<dbReference type="EMBL" id="JAVHNS010000012">
    <property type="protein sequence ID" value="KAK6338463.1"/>
    <property type="molecule type" value="Genomic_DNA"/>
</dbReference>
<accession>A0AAV9UEC4</accession>
<sequence>MAEAIGLAASIVGLLAVGAKLIPWLSNVTQKMKDVPDSVRSVIFELNETTIILGAIQGYITEQEKVARNRKCLISMDNISVTLTGFVVTYSDLERYVDLAKVDDDMSTFDRSKWLLREKEVLDAVRRLQNHKSSLNLMLSIIQNSSLGKAEHEMERLCKLVEHALLRDQHLVAQLEHRNRKAIQGTSTTFSVPDTATIPSTIVEDGASTVVAAKSNSRRILLKSLLPNFEALIGERGTPFDFEKDLLTSWVYKRSGFHISKSSLWSREGSERRMALSAISQLTWAEVSNISVFSLPIFSVDIYNGYHYATLGGINIGHSISNTTQPQTPSKSTVEGPVNSVDSALAIDNRAHFKDTKPRRFTLSRSSLRVSRSTAGEIIDTTEDVDYDRKTEDQIWGTRYLGSDRRRYLVNPIKMRPRKPTAGKTARFTLISYSENPFLIPPLVTGLPEIPDESVLIGREGLLKKLTAHLDPARPRPKLLLSIDEEYQSGQFRPGAMPMEEHIPRVFFLWGRIGSGKTRIALEYLYQVRDKRGEEAGQVKSKLGFHPNHGSKGSEYQHILWVDASTHRTIRDAFYEFGRKVDSSLSSHRGEIICAALEYFNNTASPWLIIFDSLDDLDLIMNYWPLNPNGSILITTRDPELHKTIDWTVTSLGVIECKGTQIRPRHEDLRGKWAGEEVGDLDNSAAIELLINCICHPRNSLLGGGYSNSILNLCRLESYTKRKKFFEAIGASPDLIHATAEGIKLGLIDTGAILDQGYVDLRVFEEEYARYVKTNQPSVESRSQYAAITAKWDIELKNLDKFRRTTQYEPIDPENAWKDDLIPFQLLMFLHPTHFQGRVLLASYYRDNNRTQQHNEDQLLAVLSRSRRLLGGFSRPHSKFYQMSGTFRRYMAVKISWKDQQFLFGGASSILTDTLAIDHFGKCAGELSRFMVISTLVQSQHVILLDTFPHIGALRQLFSRFTPRNKIWGRSAPYIYHYTMSSGFSISFLTALRRFICIVNTTKCQDVHKAEALSCLDSLRPLFLQPDPQTYIYGSLDTTSFELAAFHIIFAGEAVGKGQLQMAMNLYREAGKYCLKINTTRASSSYGQCEASDYISTTETSSTSTNDSTTYTQWPIERMIIFNTKIARCLYASGEKLLAKTELSKEIASTRVEVSGAQEDLGEARHGVEPWKDYNCYRCGYAYLTLGLFQAQQEDLQQASHSFGSAIQHFSRWEVDRNSMRRCYVDFYLATAYALLGWLNQKLGQYKTAIGYSETAHSTYSLLLEIDKSFGLDIERKLQKLENTLYMAYHQIGESEKATHWQRTGADSMPVLPGDNLSHIIDGEDISHIIDGEDLSHIIDGEYLPHITNGEDLSHIIDGEDLSHIIDGEDLSHIIDGEDLSHIIDGEDLSHIIDGDDLSHVIDGDDLSHVIDGDDLSHVIDGDDLSHVIDGGVEAKVHEQLIWSGALDLFSKEERMLDWWLY</sequence>
<keyword evidence="2" id="KW-1185">Reference proteome</keyword>
<dbReference type="InterPro" id="IPR011990">
    <property type="entry name" value="TPR-like_helical_dom_sf"/>
</dbReference>
<dbReference type="Proteomes" id="UP001373714">
    <property type="component" value="Unassembled WGS sequence"/>
</dbReference>
<gene>
    <name evidence="1" type="ORF">TWF730_002526</name>
</gene>
<dbReference type="Gene3D" id="1.25.40.10">
    <property type="entry name" value="Tetratricopeptide repeat domain"/>
    <property type="match status" value="1"/>
</dbReference>
<proteinExistence type="predicted"/>
<evidence type="ECO:0000313" key="2">
    <source>
        <dbReference type="Proteomes" id="UP001373714"/>
    </source>
</evidence>
<reference evidence="1 2" key="1">
    <citation type="submission" date="2019-10" db="EMBL/GenBank/DDBJ databases">
        <authorList>
            <person name="Palmer J.M."/>
        </authorList>
    </citation>
    <scope>NUCLEOTIDE SEQUENCE [LARGE SCALE GENOMIC DNA]</scope>
    <source>
        <strain evidence="1 2">TWF730</strain>
    </source>
</reference>
<dbReference type="SUPFAM" id="SSF48452">
    <property type="entry name" value="TPR-like"/>
    <property type="match status" value="1"/>
</dbReference>
<dbReference type="InterPro" id="IPR027417">
    <property type="entry name" value="P-loop_NTPase"/>
</dbReference>
<comment type="caution">
    <text evidence="1">The sequence shown here is derived from an EMBL/GenBank/DDBJ whole genome shotgun (WGS) entry which is preliminary data.</text>
</comment>
<evidence type="ECO:0000313" key="1">
    <source>
        <dbReference type="EMBL" id="KAK6338463.1"/>
    </source>
</evidence>
<dbReference type="SUPFAM" id="SSF52540">
    <property type="entry name" value="P-loop containing nucleoside triphosphate hydrolases"/>
    <property type="match status" value="1"/>
</dbReference>
<protein>
    <submittedName>
        <fullName evidence="1">Uncharacterized protein</fullName>
    </submittedName>
</protein>
<dbReference type="Gene3D" id="3.40.50.300">
    <property type="entry name" value="P-loop containing nucleotide triphosphate hydrolases"/>
    <property type="match status" value="1"/>
</dbReference>